<sequence length="109" mass="11745">MTPSELIATLGPSRLPVTLLDFGPREYLAVVGLGVLAGLIFALLLRPFTSRGPSAAQRIRATRGQPGQERILSIARILGRLPAAMRGEAYRAGDPPSDAEIERLLRGRE</sequence>
<accession>A0A562NGJ4</accession>
<protein>
    <submittedName>
        <fullName evidence="2">Uncharacterized protein</fullName>
    </submittedName>
</protein>
<evidence type="ECO:0000313" key="3">
    <source>
        <dbReference type="Proteomes" id="UP000316225"/>
    </source>
</evidence>
<evidence type="ECO:0000313" key="2">
    <source>
        <dbReference type="EMBL" id="TWI31031.1"/>
    </source>
</evidence>
<dbReference type="AlphaFoldDB" id="A0A562NGJ4"/>
<reference evidence="2 3" key="1">
    <citation type="journal article" date="2015" name="Stand. Genomic Sci.">
        <title>Genomic Encyclopedia of Bacterial and Archaeal Type Strains, Phase III: the genomes of soil and plant-associated and newly described type strains.</title>
        <authorList>
            <person name="Whitman W.B."/>
            <person name="Woyke T."/>
            <person name="Klenk H.P."/>
            <person name="Zhou Y."/>
            <person name="Lilburn T.G."/>
            <person name="Beck B.J."/>
            <person name="De Vos P."/>
            <person name="Vandamme P."/>
            <person name="Eisen J.A."/>
            <person name="Garrity G."/>
            <person name="Hugenholtz P."/>
            <person name="Kyrpides N.C."/>
        </authorList>
    </citation>
    <scope>NUCLEOTIDE SEQUENCE [LARGE SCALE GENOMIC DNA]</scope>
    <source>
        <strain evidence="2 3">CGMCC 1.5364</strain>
    </source>
</reference>
<gene>
    <name evidence="2" type="ORF">IQ24_03256</name>
</gene>
<dbReference type="OrthoDB" id="8455859at2"/>
<dbReference type="Proteomes" id="UP000316225">
    <property type="component" value="Unassembled WGS sequence"/>
</dbReference>
<keyword evidence="3" id="KW-1185">Reference proteome</keyword>
<dbReference type="RefSeq" id="WP_145399336.1">
    <property type="nucleotide sequence ID" value="NZ_VLKU01000011.1"/>
</dbReference>
<keyword evidence="1" id="KW-0472">Membrane</keyword>
<feature type="transmembrane region" description="Helical" evidence="1">
    <location>
        <begin position="27"/>
        <end position="45"/>
    </location>
</feature>
<organism evidence="2 3">
    <name type="scientific">Paracoccus sulfuroxidans</name>
    <dbReference type="NCBI Taxonomy" id="384678"/>
    <lineage>
        <taxon>Bacteria</taxon>
        <taxon>Pseudomonadati</taxon>
        <taxon>Pseudomonadota</taxon>
        <taxon>Alphaproteobacteria</taxon>
        <taxon>Rhodobacterales</taxon>
        <taxon>Paracoccaceae</taxon>
        <taxon>Paracoccus</taxon>
    </lineage>
</organism>
<keyword evidence="1" id="KW-1133">Transmembrane helix</keyword>
<comment type="caution">
    <text evidence="2">The sequence shown here is derived from an EMBL/GenBank/DDBJ whole genome shotgun (WGS) entry which is preliminary data.</text>
</comment>
<proteinExistence type="predicted"/>
<name>A0A562NGJ4_9RHOB</name>
<evidence type="ECO:0000256" key="1">
    <source>
        <dbReference type="SAM" id="Phobius"/>
    </source>
</evidence>
<dbReference type="EMBL" id="VLKU01000011">
    <property type="protein sequence ID" value="TWI31031.1"/>
    <property type="molecule type" value="Genomic_DNA"/>
</dbReference>
<keyword evidence="1" id="KW-0812">Transmembrane</keyword>